<dbReference type="SUPFAM" id="SSF55486">
    <property type="entry name" value="Metalloproteases ('zincins'), catalytic domain"/>
    <property type="match status" value="1"/>
</dbReference>
<dbReference type="Proteomes" id="UP000033115">
    <property type="component" value="Chromosome"/>
</dbReference>
<evidence type="ECO:0000313" key="2">
    <source>
        <dbReference type="Proteomes" id="UP000033115"/>
    </source>
</evidence>
<dbReference type="GO" id="GO:0008237">
    <property type="term" value="F:metallopeptidase activity"/>
    <property type="evidence" value="ECO:0007669"/>
    <property type="project" value="InterPro"/>
</dbReference>
<dbReference type="STRING" id="1548.CSCA_3028"/>
<dbReference type="AlphaFoldDB" id="A0A0E3MA31"/>
<organism evidence="1 2">
    <name type="scientific">Clostridium scatologenes</name>
    <dbReference type="NCBI Taxonomy" id="1548"/>
    <lineage>
        <taxon>Bacteria</taxon>
        <taxon>Bacillati</taxon>
        <taxon>Bacillota</taxon>
        <taxon>Clostridia</taxon>
        <taxon>Eubacteriales</taxon>
        <taxon>Clostridiaceae</taxon>
        <taxon>Clostridium</taxon>
    </lineage>
</organism>
<dbReference type="EMBL" id="CP009933">
    <property type="protein sequence ID" value="AKA70153.1"/>
    <property type="molecule type" value="Genomic_DNA"/>
</dbReference>
<evidence type="ECO:0000313" key="1">
    <source>
        <dbReference type="EMBL" id="AKA70153.1"/>
    </source>
</evidence>
<proteinExistence type="predicted"/>
<gene>
    <name evidence="1" type="ORF">CSCA_3028</name>
</gene>
<name>A0A0E3MA31_CLOSL</name>
<reference evidence="1 2" key="1">
    <citation type="journal article" date="2015" name="J. Biotechnol.">
        <title>Complete genome sequence of a malodorant-producing acetogen, Clostridium scatologenes ATCC 25775(T).</title>
        <authorList>
            <person name="Zhu Z."/>
            <person name="Guo T."/>
            <person name="Zheng H."/>
            <person name="Song T."/>
            <person name="Ouyang P."/>
            <person name="Xie J."/>
        </authorList>
    </citation>
    <scope>NUCLEOTIDE SEQUENCE [LARGE SCALE GENOMIC DNA]</scope>
    <source>
        <strain evidence="1 2">ATCC 25775</strain>
    </source>
</reference>
<keyword evidence="2" id="KW-1185">Reference proteome</keyword>
<dbReference type="HOGENOM" id="CLU_1358487_0_0_9"/>
<sequence length="201" mass="23643">MEIKFDAKFTTQKNMKIILDTLDELLNMYPCVQVNTIGDIYSRDGEYNNKLGYSAQYFVNDRAIWVNTFNEFREHYITLNKREKKFKTIEIRKNINKDLLKYVEPFDVLGGSDLVSVIYHEFGHVLEHQLNICEIKEVINIFSNLSKENLEKKLSIYAAKNISEFIAEAFTESMFENSRYLGIKMRGIIDNAYLEKSNTKF</sequence>
<dbReference type="RefSeq" id="WP_029160944.1">
    <property type="nucleotide sequence ID" value="NZ_CP009933.1"/>
</dbReference>
<protein>
    <submittedName>
        <fullName evidence="1">Uncharacterized protein</fullName>
    </submittedName>
</protein>
<dbReference type="KEGG" id="csq:CSCA_3028"/>
<dbReference type="Gene3D" id="3.40.390.10">
    <property type="entry name" value="Collagenase (Catalytic Domain)"/>
    <property type="match status" value="1"/>
</dbReference>
<accession>A0A0E3MA31</accession>
<dbReference type="InterPro" id="IPR024079">
    <property type="entry name" value="MetalloPept_cat_dom_sf"/>
</dbReference>